<comment type="caution">
    <text evidence="2">The sequence shown here is derived from an EMBL/GenBank/DDBJ whole genome shotgun (WGS) entry which is preliminary data.</text>
</comment>
<evidence type="ECO:0000313" key="2">
    <source>
        <dbReference type="EMBL" id="KAK4037630.1"/>
    </source>
</evidence>
<protein>
    <submittedName>
        <fullName evidence="2">Uncharacterized protein</fullName>
    </submittedName>
</protein>
<feature type="region of interest" description="Disordered" evidence="1">
    <location>
        <begin position="41"/>
        <end position="63"/>
    </location>
</feature>
<proteinExistence type="predicted"/>
<sequence length="102" mass="11319">MGSLCGFPATAGLLEFAGDCPPYMTKVTYSRIKKRNCDIDESVEEPGRKDAVSGDEAQDMPLTPTQQDIDWQTGISKLKFPSNLSYTKENDELKKLTGQRLT</sequence>
<name>A0ABR0B7G6_9CRUS</name>
<reference evidence="2 3" key="1">
    <citation type="journal article" date="2023" name="Nucleic Acids Res.">
        <title>The hologenome of Daphnia magna reveals possible DNA methylation and microbiome-mediated evolution of the host genome.</title>
        <authorList>
            <person name="Chaturvedi A."/>
            <person name="Li X."/>
            <person name="Dhandapani V."/>
            <person name="Marshall H."/>
            <person name="Kissane S."/>
            <person name="Cuenca-Cambronero M."/>
            <person name="Asole G."/>
            <person name="Calvet F."/>
            <person name="Ruiz-Romero M."/>
            <person name="Marangio P."/>
            <person name="Guigo R."/>
            <person name="Rago D."/>
            <person name="Mirbahai L."/>
            <person name="Eastwood N."/>
            <person name="Colbourne J.K."/>
            <person name="Zhou J."/>
            <person name="Mallon E."/>
            <person name="Orsini L."/>
        </authorList>
    </citation>
    <scope>NUCLEOTIDE SEQUENCE [LARGE SCALE GENOMIC DNA]</scope>
    <source>
        <strain evidence="2">LRV0_1</strain>
    </source>
</reference>
<accession>A0ABR0B7G6</accession>
<evidence type="ECO:0000313" key="3">
    <source>
        <dbReference type="Proteomes" id="UP001234178"/>
    </source>
</evidence>
<evidence type="ECO:0000256" key="1">
    <source>
        <dbReference type="SAM" id="MobiDB-lite"/>
    </source>
</evidence>
<dbReference type="Proteomes" id="UP001234178">
    <property type="component" value="Unassembled WGS sequence"/>
</dbReference>
<keyword evidence="3" id="KW-1185">Reference proteome</keyword>
<organism evidence="2 3">
    <name type="scientific">Daphnia magna</name>
    <dbReference type="NCBI Taxonomy" id="35525"/>
    <lineage>
        <taxon>Eukaryota</taxon>
        <taxon>Metazoa</taxon>
        <taxon>Ecdysozoa</taxon>
        <taxon>Arthropoda</taxon>
        <taxon>Crustacea</taxon>
        <taxon>Branchiopoda</taxon>
        <taxon>Diplostraca</taxon>
        <taxon>Cladocera</taxon>
        <taxon>Anomopoda</taxon>
        <taxon>Daphniidae</taxon>
        <taxon>Daphnia</taxon>
    </lineage>
</organism>
<gene>
    <name evidence="2" type="ORF">OUZ56_029661</name>
</gene>
<dbReference type="EMBL" id="JAOYFB010000040">
    <property type="protein sequence ID" value="KAK4037630.1"/>
    <property type="molecule type" value="Genomic_DNA"/>
</dbReference>